<proteinExistence type="predicted"/>
<accession>A0A0B6XU92</accession>
<organism evidence="1">
    <name type="scientific">Arion vulgaris</name>
    <dbReference type="NCBI Taxonomy" id="1028688"/>
    <lineage>
        <taxon>Eukaryota</taxon>
        <taxon>Metazoa</taxon>
        <taxon>Spiralia</taxon>
        <taxon>Lophotrochozoa</taxon>
        <taxon>Mollusca</taxon>
        <taxon>Gastropoda</taxon>
        <taxon>Heterobranchia</taxon>
        <taxon>Euthyneura</taxon>
        <taxon>Panpulmonata</taxon>
        <taxon>Eupulmonata</taxon>
        <taxon>Stylommatophora</taxon>
        <taxon>Helicina</taxon>
        <taxon>Arionoidea</taxon>
        <taxon>Arionidae</taxon>
        <taxon>Arion</taxon>
    </lineage>
</organism>
<gene>
    <name evidence="1" type="primary">ORF1748</name>
</gene>
<feature type="non-terminal residue" evidence="1">
    <location>
        <position position="1"/>
    </location>
</feature>
<reference evidence="1" key="1">
    <citation type="submission" date="2014-12" db="EMBL/GenBank/DDBJ databases">
        <title>Insight into the proteome of Arion vulgaris.</title>
        <authorList>
            <person name="Aradska J."/>
            <person name="Bulat T."/>
            <person name="Smidak R."/>
            <person name="Sarate P."/>
            <person name="Gangsoo J."/>
            <person name="Sialana F."/>
            <person name="Bilban M."/>
            <person name="Lubec G."/>
        </authorList>
    </citation>
    <scope>NUCLEOTIDE SEQUENCE</scope>
    <source>
        <tissue evidence="1">Skin</tissue>
    </source>
</reference>
<feature type="non-terminal residue" evidence="1">
    <location>
        <position position="68"/>
    </location>
</feature>
<protein>
    <submittedName>
        <fullName evidence="1">Uncharacterized protein</fullName>
    </submittedName>
</protein>
<dbReference type="AlphaFoldDB" id="A0A0B6XU92"/>
<sequence length="68" mass="7312">TASSSFKTVKEDKPESTSLAMARAWLWTSSVFAVTTSSLTIEIKAVNRDSDNVAEYTGTSASTYIFPG</sequence>
<evidence type="ECO:0000313" key="1">
    <source>
        <dbReference type="EMBL" id="CEK47607.1"/>
    </source>
</evidence>
<name>A0A0B6XU92_9EUPU</name>
<dbReference type="EMBL" id="HACG01000742">
    <property type="protein sequence ID" value="CEK47607.1"/>
    <property type="molecule type" value="Transcribed_RNA"/>
</dbReference>